<feature type="region of interest" description="Disordered" evidence="3">
    <location>
        <begin position="614"/>
        <end position="651"/>
    </location>
</feature>
<feature type="compositionally biased region" description="Basic and acidic residues" evidence="3">
    <location>
        <begin position="1242"/>
        <end position="1252"/>
    </location>
</feature>
<feature type="region of interest" description="Disordered" evidence="3">
    <location>
        <begin position="1242"/>
        <end position="1266"/>
    </location>
</feature>
<feature type="domain" description="MobA/MobL protein" evidence="4">
    <location>
        <begin position="17"/>
        <end position="229"/>
    </location>
</feature>
<evidence type="ECO:0000259" key="4">
    <source>
        <dbReference type="Pfam" id="PF03389"/>
    </source>
</evidence>
<dbReference type="RefSeq" id="WP_264673028.1">
    <property type="nucleotide sequence ID" value="NZ_CP109969.1"/>
</dbReference>
<keyword evidence="2" id="KW-0184">Conjugation</keyword>
<dbReference type="CDD" id="cd17933">
    <property type="entry name" value="DEXSc_RecD-like"/>
    <property type="match status" value="1"/>
</dbReference>
<evidence type="ECO:0000256" key="1">
    <source>
        <dbReference type="ARBA" id="ARBA00010873"/>
    </source>
</evidence>
<dbReference type="Gene3D" id="2.30.30.940">
    <property type="match status" value="1"/>
</dbReference>
<dbReference type="InterPro" id="IPR014136">
    <property type="entry name" value="TraA_Ti"/>
</dbReference>
<feature type="compositionally biased region" description="Basic and acidic residues" evidence="3">
    <location>
        <begin position="615"/>
        <end position="625"/>
    </location>
</feature>
<feature type="compositionally biased region" description="Basic and acidic residues" evidence="3">
    <location>
        <begin position="930"/>
        <end position="944"/>
    </location>
</feature>
<feature type="region of interest" description="Disordered" evidence="3">
    <location>
        <begin position="927"/>
        <end position="982"/>
    </location>
</feature>
<dbReference type="InterPro" id="IPR027417">
    <property type="entry name" value="P-loop_NTPase"/>
</dbReference>
<accession>A0A9X9PAS4</accession>
<dbReference type="InterPro" id="IPR005053">
    <property type="entry name" value="MobA_MobL"/>
</dbReference>
<sequence>MAIYHLSTKPVSRSSGRSAVASAAYRCAVLLTNHRDGLVHDFTRKEGVEHIEIVLPDGLSADWALDRSALWNAAEFAEKRKDARVAREFEIALPHELSPEGRLKAARAFARDLANRYGAAVDFAIHSPSEHGDIRNYHAHVLMTTRQVDRTRLSEKTYLEHKNARLLAHGMATTDMQLRDIRQAWEGIANRQLQREGLDVRIDHRSHIERGLELSPTEHMGVHASQMRQQGMAVERERLDNEAARQNAALIRQKPEQVLSLISHEKSVFDRHDIARTLHRYINDDPQMFRNAFAAVMASPALLELQAERIDPETGEVSSARYSTREMIDLELAMARSAVRLHQAHSHGVDHRHVERAIEKQDHTLRKSSGGILVASDPSSGLSDEQRQAIAHITGPERIAAVVGFAGAGKSTMLAAAREAWEAQGYQVHGAALAGKAAEGLEESSGIPSRTLASWSYSWNHGRDLLGRRDVFVIDEAGMVGSRQLARFIGEAEERGAKIVLVGDHEQLQAIGAGAPFRAIAEQIGHAELSGIRRQRHDWQREASVAFATHKTAEGLATYRDHGNIHFAESRDEAMARIVRDYVADSSEHPDGSRVAMAHRRADVRVLNAAIRAELQNRQRPERSHGQNAGADRGDRGDVEDRGNNEDVGELTFQTCNGKRAFAPGDRIIFLENNRDLGVKNGMLGTVEYVEPGRIVAQLDGRGGDSVSILTDSYQAIDHGYATTIHKNQGATVDRAFVLASSTMDRHLAYVAMTRHRDGVQLYAGIEEFTSAGRLVDHGVAPYEHNPQSRESYFVTLENDKGERHTVWGVDLKRAIQEAKPKIGDRIFLQHEGATPVTLPDGTQAERNAWRVVMGDELAYQQLTSRLSRSGVKETTLDYIIDFAERRGIASDPWIASDQGIGQEFAVRSEIELASTRDERQEVLSRAAHLQREQQDRPSERQQVYEEPSGDLAGPVRREDPRNPFARKIDDGRQDDRTEDSKGYRRIRWSDLMSQGAAVPALTDAFNQHLPHETGKPAPLVPAITRHDRSIEEVAQQRAMSVIDLRFDTVESLVRRVFRDPVEVAARLRTAMTEKEGNGKIMAKAMAERPERFGELRGKSGLFGNNKERKEALQYARSLSAHIGYVSEAWERRLDEERQSEQWQREQRDVIEVPGLTPRSAEILAKMEKMPVERRSKFIKELRSSPEGRTALDEAKLVAEALTQRFGSSDPRRFAEELETRPELAKHAEQIRTIARMVDRTRHAELSHDHALRRQLNRSQGLGLSR</sequence>
<proteinExistence type="inferred from homology"/>
<reference evidence="5" key="1">
    <citation type="submission" date="2022-10" db="EMBL/GenBank/DDBJ databases">
        <title>Complete genome sequence of Agrobacterium salinitolerans CFBP5507.</title>
        <authorList>
            <person name="Tchabashvili S."/>
            <person name="Yen H.-C."/>
            <person name="Haryono M."/>
            <person name="Lin Y.-C."/>
            <person name="Lai E.-M."/>
            <person name="Kuo C.-H."/>
        </authorList>
    </citation>
    <scope>NUCLEOTIDE SEQUENCE</scope>
    <source>
        <strain evidence="5">CFBP5507</strain>
    </source>
</reference>
<evidence type="ECO:0000256" key="3">
    <source>
        <dbReference type="SAM" id="MobiDB-lite"/>
    </source>
</evidence>
<dbReference type="KEGG" id="asal:CFBP5507_14895"/>
<evidence type="ECO:0000313" key="5">
    <source>
        <dbReference type="EMBL" id="UYZ09011.1"/>
    </source>
</evidence>
<feature type="compositionally biased region" description="Polar residues" evidence="3">
    <location>
        <begin position="1257"/>
        <end position="1266"/>
    </location>
</feature>
<evidence type="ECO:0000313" key="6">
    <source>
        <dbReference type="Proteomes" id="UP000298735"/>
    </source>
</evidence>
<dbReference type="Proteomes" id="UP000298735">
    <property type="component" value="Chromosome Linear"/>
</dbReference>
<dbReference type="AlphaFoldDB" id="A0A9X9PAS4"/>
<dbReference type="Pfam" id="PF03389">
    <property type="entry name" value="MobA_MobL"/>
    <property type="match status" value="1"/>
</dbReference>
<protein>
    <submittedName>
        <fullName evidence="5">Ti-type conjugative transfer relaxase TraA</fullName>
    </submittedName>
</protein>
<gene>
    <name evidence="5" type="primary">traA</name>
    <name evidence="5" type="ORF">CFBP5507_14895</name>
</gene>
<feature type="compositionally biased region" description="Basic and acidic residues" evidence="3">
    <location>
        <begin position="956"/>
        <end position="982"/>
    </location>
</feature>
<dbReference type="CDD" id="cd18809">
    <property type="entry name" value="SF1_C_RecD"/>
    <property type="match status" value="1"/>
</dbReference>
<dbReference type="Gene3D" id="3.30.930.30">
    <property type="match status" value="1"/>
</dbReference>
<dbReference type="Gene3D" id="3.40.50.300">
    <property type="entry name" value="P-loop containing nucleotide triphosphate hydrolases"/>
    <property type="match status" value="2"/>
</dbReference>
<feature type="compositionally biased region" description="Basic and acidic residues" evidence="3">
    <location>
        <begin position="632"/>
        <end position="645"/>
    </location>
</feature>
<dbReference type="NCBIfam" id="NF041496">
    <property type="entry name" value="MobQ"/>
    <property type="match status" value="1"/>
</dbReference>
<organism evidence="5 6">
    <name type="scientific">Agrobacterium salinitolerans</name>
    <dbReference type="NCBI Taxonomy" id="1183413"/>
    <lineage>
        <taxon>Bacteria</taxon>
        <taxon>Pseudomonadati</taxon>
        <taxon>Pseudomonadota</taxon>
        <taxon>Alphaproteobacteria</taxon>
        <taxon>Hyphomicrobiales</taxon>
        <taxon>Rhizobiaceae</taxon>
        <taxon>Rhizobium/Agrobacterium group</taxon>
        <taxon>Agrobacterium</taxon>
    </lineage>
</organism>
<evidence type="ECO:0000256" key="2">
    <source>
        <dbReference type="ARBA" id="ARBA00022971"/>
    </source>
</evidence>
<dbReference type="EMBL" id="CP109969">
    <property type="protein sequence ID" value="UYZ09011.1"/>
    <property type="molecule type" value="Genomic_DNA"/>
</dbReference>
<dbReference type="Pfam" id="PF13604">
    <property type="entry name" value="AAA_30"/>
    <property type="match status" value="1"/>
</dbReference>
<name>A0A9X9PAS4_9HYPH</name>
<comment type="similarity">
    <text evidence="1">Belongs to the MobA/MobL family.</text>
</comment>
<dbReference type="SUPFAM" id="SSF52540">
    <property type="entry name" value="P-loop containing nucleoside triphosphate hydrolases"/>
    <property type="match status" value="2"/>
</dbReference>
<dbReference type="NCBIfam" id="TIGR02768">
    <property type="entry name" value="TraA_Ti"/>
    <property type="match status" value="1"/>
</dbReference>